<name>A0A942A2T1_9BACT</name>
<reference evidence="2" key="1">
    <citation type="journal article" date="2021" name="ISME J.">
        <title>Fine-scale metabolic discontinuity in a stratified prokaryote microbiome of a Red Sea deep halocline.</title>
        <authorList>
            <person name="Michoud G."/>
            <person name="Ngugi D.K."/>
            <person name="Barozzi A."/>
            <person name="Merlino G."/>
            <person name="Calleja M.L."/>
            <person name="Delgado-Huertas A."/>
            <person name="Moran X.A.G."/>
            <person name="Daffonchio D."/>
        </authorList>
    </citation>
    <scope>NUCLEOTIDE SEQUENCE</scope>
    <source>
        <strain evidence="2">SuakinDeep_MAG55_1</strain>
    </source>
</reference>
<dbReference type="Gene3D" id="1.20.120.330">
    <property type="entry name" value="Nucleotidyltransferases domain 2"/>
    <property type="match status" value="1"/>
</dbReference>
<dbReference type="AlphaFoldDB" id="A0A942A2T1"/>
<dbReference type="SMART" id="SM00748">
    <property type="entry name" value="HEPN"/>
    <property type="match status" value="1"/>
</dbReference>
<dbReference type="SUPFAM" id="SSF81593">
    <property type="entry name" value="Nucleotidyltransferase substrate binding subunit/domain"/>
    <property type="match status" value="1"/>
</dbReference>
<accession>A0A942A2T1</accession>
<gene>
    <name evidence="2" type="ORF">MAG551_00321</name>
</gene>
<dbReference type="Proteomes" id="UP000722750">
    <property type="component" value="Unassembled WGS sequence"/>
</dbReference>
<sequence length="128" mass="15372">MDIQKIQDFWLEEAKDALQVAWHLFEKRDYSYSLFFGHLAIEKLLKAIYITRKKVHAPHIHNLKRLAELSDIQLTEEKGNELIRITAFNLESRYPDEKMDFRKKCTETFTNNELTLIEEVFKWLKSIL</sequence>
<evidence type="ECO:0000313" key="2">
    <source>
        <dbReference type="EMBL" id="MBS1257279.1"/>
    </source>
</evidence>
<dbReference type="PROSITE" id="PS50910">
    <property type="entry name" value="HEPN"/>
    <property type="match status" value="1"/>
</dbReference>
<comment type="caution">
    <text evidence="2">The sequence shown here is derived from an EMBL/GenBank/DDBJ whole genome shotgun (WGS) entry which is preliminary data.</text>
</comment>
<dbReference type="InterPro" id="IPR007842">
    <property type="entry name" value="HEPN_dom"/>
</dbReference>
<feature type="domain" description="HEPN" evidence="1">
    <location>
        <begin position="11"/>
        <end position="120"/>
    </location>
</feature>
<proteinExistence type="predicted"/>
<dbReference type="Pfam" id="PF05168">
    <property type="entry name" value="HEPN"/>
    <property type="match status" value="1"/>
</dbReference>
<evidence type="ECO:0000259" key="1">
    <source>
        <dbReference type="PROSITE" id="PS50910"/>
    </source>
</evidence>
<evidence type="ECO:0000313" key="3">
    <source>
        <dbReference type="Proteomes" id="UP000722750"/>
    </source>
</evidence>
<dbReference type="EMBL" id="JAANXD010000018">
    <property type="protein sequence ID" value="MBS1257279.1"/>
    <property type="molecule type" value="Genomic_DNA"/>
</dbReference>
<organism evidence="2 3">
    <name type="scientific">Candidatus Scalindua arabica</name>
    <dbReference type="NCBI Taxonomy" id="1127984"/>
    <lineage>
        <taxon>Bacteria</taxon>
        <taxon>Pseudomonadati</taxon>
        <taxon>Planctomycetota</taxon>
        <taxon>Candidatus Brocadiia</taxon>
        <taxon>Candidatus Brocadiales</taxon>
        <taxon>Candidatus Scalinduaceae</taxon>
        <taxon>Candidatus Scalindua</taxon>
    </lineage>
</organism>
<protein>
    <recommendedName>
        <fullName evidence="1">HEPN domain-containing protein</fullName>
    </recommendedName>
</protein>